<dbReference type="PANTHER" id="PTHR42648">
    <property type="entry name" value="TRANSPOSASE, PUTATIVE-RELATED"/>
    <property type="match status" value="1"/>
</dbReference>
<dbReference type="InterPro" id="IPR001584">
    <property type="entry name" value="Integrase_cat-core"/>
</dbReference>
<dbReference type="GO" id="GO:0003676">
    <property type="term" value="F:nucleic acid binding"/>
    <property type="evidence" value="ECO:0007669"/>
    <property type="project" value="InterPro"/>
</dbReference>
<accession>A0AAW2SUT3</accession>
<feature type="domain" description="Integrase catalytic" evidence="1">
    <location>
        <begin position="229"/>
        <end position="412"/>
    </location>
</feature>
<dbReference type="InterPro" id="IPR036397">
    <property type="entry name" value="RNaseH_sf"/>
</dbReference>
<dbReference type="GO" id="GO:0015074">
    <property type="term" value="P:DNA integration"/>
    <property type="evidence" value="ECO:0007669"/>
    <property type="project" value="InterPro"/>
</dbReference>
<reference evidence="2" key="2">
    <citation type="journal article" date="2024" name="Plant">
        <title>Genomic evolution and insights into agronomic trait innovations of Sesamum species.</title>
        <authorList>
            <person name="Miao H."/>
            <person name="Wang L."/>
            <person name="Qu L."/>
            <person name="Liu H."/>
            <person name="Sun Y."/>
            <person name="Le M."/>
            <person name="Wang Q."/>
            <person name="Wei S."/>
            <person name="Zheng Y."/>
            <person name="Lin W."/>
            <person name="Duan Y."/>
            <person name="Cao H."/>
            <person name="Xiong S."/>
            <person name="Wang X."/>
            <person name="Wei L."/>
            <person name="Li C."/>
            <person name="Ma Q."/>
            <person name="Ju M."/>
            <person name="Zhao R."/>
            <person name="Li G."/>
            <person name="Mu C."/>
            <person name="Tian Q."/>
            <person name="Mei H."/>
            <person name="Zhang T."/>
            <person name="Gao T."/>
            <person name="Zhang H."/>
        </authorList>
    </citation>
    <scope>NUCLEOTIDE SEQUENCE</scope>
    <source>
        <strain evidence="2">KEN8</strain>
    </source>
</reference>
<dbReference type="PROSITE" id="PS50994">
    <property type="entry name" value="INTEGRASE"/>
    <property type="match status" value="1"/>
</dbReference>
<comment type="caution">
    <text evidence="2">The sequence shown here is derived from an EMBL/GenBank/DDBJ whole genome shotgun (WGS) entry which is preliminary data.</text>
</comment>
<dbReference type="EMBL" id="JACGWM010000001">
    <property type="protein sequence ID" value="KAL0396309.1"/>
    <property type="molecule type" value="Genomic_DNA"/>
</dbReference>
<protein>
    <submittedName>
        <fullName evidence="2">Retrovirus-related Pol polyprotein from transposon TNT 1-94</fullName>
    </submittedName>
</protein>
<dbReference type="InterPro" id="IPR039537">
    <property type="entry name" value="Retrotran_Ty1/copia-like"/>
</dbReference>
<dbReference type="SUPFAM" id="SSF53098">
    <property type="entry name" value="Ribonuclease H-like"/>
    <property type="match status" value="1"/>
</dbReference>
<sequence length="509" mass="58768">MSKNPLTLIMETNKLNSTNYNNWLRILRIVLDFENQSYVLDKPLPTTSPEEPITFEKCLEDNRKVCSIILALMTNDIQKQYDRLEDVPSIMLRMKEVYAVPDRHIRYARTKAFLGTKMAEGSFVQSYGVKMLSLVEKLEDLKAGLDTDTYIDVLERSRKLSKDEMTLRLGDGKALAVETIGSLNLVISYISKDRIRKLVDLKSLEIDDLDNRPTCESCLKEKMTKKLFVGQSAFANGLLDLIHMDVCGSLNTLARGGFSYFITFTDDHSRYGYVYLMRYKSEAFRRFKEYRLEVENQTGHKIKALQSNRGEEYLGGEFIDYLKENGILFQTPPRTPQLNDMIEMRNQTLLDMVYQISEKTTEYYFYDPSEQKIFVSRNTIFLKKGFPTNSRRDGVLLEESSEPPQQNDATLFEPSVPTDGAPILDIRRSDVGHDSNKWLEAMKSEMDSMDSNQVWTLVDPSKGGKPVKCKWVYKRKLELMAKLQPSRLGSWRKDTLNDSRSTLRKPIHP</sequence>
<dbReference type="InterPro" id="IPR012337">
    <property type="entry name" value="RNaseH-like_sf"/>
</dbReference>
<dbReference type="PANTHER" id="PTHR42648:SF27">
    <property type="entry name" value="RNA-DIRECTED DNA POLYMERASE"/>
    <property type="match status" value="1"/>
</dbReference>
<evidence type="ECO:0000313" key="2">
    <source>
        <dbReference type="EMBL" id="KAL0396309.1"/>
    </source>
</evidence>
<gene>
    <name evidence="2" type="ORF">Scaly_0079300</name>
</gene>
<dbReference type="AlphaFoldDB" id="A0AAW2SUT3"/>
<proteinExistence type="predicted"/>
<evidence type="ECO:0000259" key="1">
    <source>
        <dbReference type="PROSITE" id="PS50994"/>
    </source>
</evidence>
<dbReference type="Gene3D" id="3.30.420.10">
    <property type="entry name" value="Ribonuclease H-like superfamily/Ribonuclease H"/>
    <property type="match status" value="1"/>
</dbReference>
<reference evidence="2" key="1">
    <citation type="submission" date="2020-06" db="EMBL/GenBank/DDBJ databases">
        <authorList>
            <person name="Li T."/>
            <person name="Hu X."/>
            <person name="Zhang T."/>
            <person name="Song X."/>
            <person name="Zhang H."/>
            <person name="Dai N."/>
            <person name="Sheng W."/>
            <person name="Hou X."/>
            <person name="Wei L."/>
        </authorList>
    </citation>
    <scope>NUCLEOTIDE SEQUENCE</scope>
    <source>
        <strain evidence="2">KEN8</strain>
        <tissue evidence="2">Leaf</tissue>
    </source>
</reference>
<organism evidence="2">
    <name type="scientific">Sesamum calycinum</name>
    <dbReference type="NCBI Taxonomy" id="2727403"/>
    <lineage>
        <taxon>Eukaryota</taxon>
        <taxon>Viridiplantae</taxon>
        <taxon>Streptophyta</taxon>
        <taxon>Embryophyta</taxon>
        <taxon>Tracheophyta</taxon>
        <taxon>Spermatophyta</taxon>
        <taxon>Magnoliopsida</taxon>
        <taxon>eudicotyledons</taxon>
        <taxon>Gunneridae</taxon>
        <taxon>Pentapetalae</taxon>
        <taxon>asterids</taxon>
        <taxon>lamiids</taxon>
        <taxon>Lamiales</taxon>
        <taxon>Pedaliaceae</taxon>
        <taxon>Sesamum</taxon>
    </lineage>
</organism>
<name>A0AAW2SUT3_9LAMI</name>